<proteinExistence type="inferred from homology"/>
<organism evidence="7 9">
    <name type="scientific">Thiomonas arsenitoxydans (strain DSM 22701 / CIP 110005 / 3As)</name>
    <dbReference type="NCBI Taxonomy" id="426114"/>
    <lineage>
        <taxon>Bacteria</taxon>
        <taxon>Pseudomonadati</taxon>
        <taxon>Pseudomonadota</taxon>
        <taxon>Betaproteobacteria</taxon>
        <taxon>Burkholderiales</taxon>
        <taxon>Thiomonas</taxon>
    </lineage>
</organism>
<dbReference type="InterPro" id="IPR006143">
    <property type="entry name" value="RND_pump_MFP"/>
</dbReference>
<dbReference type="FunFam" id="2.40.30.170:FF:000010">
    <property type="entry name" value="Efflux RND transporter periplasmic adaptor subunit"/>
    <property type="match status" value="1"/>
</dbReference>
<feature type="domain" description="CusB-like beta-barrel" evidence="6">
    <location>
        <begin position="306"/>
        <end position="383"/>
    </location>
</feature>
<protein>
    <submittedName>
        <fullName evidence="7">Heavy metal RND efflux membrane fusion protein, CzcB family (CusB or silB)</fullName>
    </submittedName>
</protein>
<dbReference type="GO" id="GO:0060003">
    <property type="term" value="P:copper ion export"/>
    <property type="evidence" value="ECO:0007669"/>
    <property type="project" value="TreeGrafter"/>
</dbReference>
<dbReference type="GO" id="GO:0046914">
    <property type="term" value="F:transition metal ion binding"/>
    <property type="evidence" value="ECO:0007669"/>
    <property type="project" value="TreeGrafter"/>
</dbReference>
<keyword evidence="10" id="KW-1185">Reference proteome</keyword>
<evidence type="ECO:0000313" key="7">
    <source>
        <dbReference type="EMBL" id="CAZ88668.1"/>
    </source>
</evidence>
<reference evidence="9" key="2">
    <citation type="journal article" date="2010" name="PLoS Genet.">
        <title>Structure, function, and evolution of the Thiomonas spp. genome.</title>
        <authorList>
            <person name="Arsene-Ploetze F."/>
            <person name="Koechler S."/>
            <person name="Marchal M."/>
            <person name="Coppee J.Y."/>
            <person name="Chandler M."/>
            <person name="Bonnefoy V."/>
            <person name="Brochier-Armanet C."/>
            <person name="Barakat M."/>
            <person name="Barbe V."/>
            <person name="Battaglia-Brunet F."/>
            <person name="Bruneel O."/>
            <person name="Bryan C.G."/>
            <person name="Cleiss-Arnold J."/>
            <person name="Cruveiller S."/>
            <person name="Erhardt M."/>
            <person name="Heinrich-Salmeron A."/>
            <person name="Hommais F."/>
            <person name="Joulian C."/>
            <person name="Krin E."/>
            <person name="Lieutaud A."/>
            <person name="Lievremont D."/>
            <person name="Michel C."/>
            <person name="Muller D."/>
            <person name="Ortet P."/>
            <person name="Proux C."/>
            <person name="Siguier P."/>
            <person name="Roche D."/>
            <person name="Rouy Z."/>
            <person name="Salvignol G."/>
            <person name="Slyemi D."/>
            <person name="Talla E."/>
            <person name="Weiss S."/>
            <person name="Weissenbach J."/>
            <person name="Medigue C."/>
            <person name="Bertin P.N."/>
        </authorList>
    </citation>
    <scope>NUCLEOTIDE SEQUENCE [LARGE SCALE GENOMIC DNA]</scope>
    <source>
        <strain evidence="9">DSM 22701 / CIP 110005 / 3As</strain>
    </source>
</reference>
<evidence type="ECO:0000259" key="5">
    <source>
        <dbReference type="Pfam" id="PF25919"/>
    </source>
</evidence>
<dbReference type="InterPro" id="IPR058791">
    <property type="entry name" value="3HB_CusB"/>
</dbReference>
<reference evidence="8 10" key="4">
    <citation type="submission" date="2015-03" db="EMBL/GenBank/DDBJ databases">
        <authorList>
            <person name="Regsiter A."/>
            <person name="william w."/>
        </authorList>
    </citation>
    <scope>NUCLEOTIDE SEQUENCE [LARGE SCALE GENOMIC DNA]</scope>
    <source>
        <strain evidence="8 10">CB1</strain>
    </source>
</reference>
<dbReference type="PANTHER" id="PTHR30097:SF15">
    <property type="entry name" value="CATION EFFLUX SYSTEM PROTEIN CUSB"/>
    <property type="match status" value="1"/>
</dbReference>
<dbReference type="AlphaFoldDB" id="D6CTP9"/>
<evidence type="ECO:0000256" key="1">
    <source>
        <dbReference type="ARBA" id="ARBA00009477"/>
    </source>
</evidence>
<dbReference type="InterPro" id="IPR058790">
    <property type="entry name" value="BSH_CusB"/>
</dbReference>
<evidence type="ECO:0000313" key="10">
    <source>
        <dbReference type="Proteomes" id="UP000078599"/>
    </source>
</evidence>
<dbReference type="SUPFAM" id="SSF111369">
    <property type="entry name" value="HlyD-like secretion proteins"/>
    <property type="match status" value="1"/>
</dbReference>
<feature type="compositionally biased region" description="Low complexity" evidence="3">
    <location>
        <begin position="488"/>
        <end position="497"/>
    </location>
</feature>
<feature type="compositionally biased region" description="Low complexity" evidence="3">
    <location>
        <begin position="524"/>
        <end position="539"/>
    </location>
</feature>
<dbReference type="Gene3D" id="6.10.140.730">
    <property type="match status" value="1"/>
</dbReference>
<dbReference type="NCBIfam" id="TIGR01730">
    <property type="entry name" value="RND_mfp"/>
    <property type="match status" value="1"/>
</dbReference>
<dbReference type="InterPro" id="IPR058792">
    <property type="entry name" value="Beta-barrel_RND_2"/>
</dbReference>
<feature type="domain" description="CusB-like three alpha-helical bundle" evidence="4">
    <location>
        <begin position="213"/>
        <end position="267"/>
    </location>
</feature>
<dbReference type="HOGENOM" id="CLU_018816_13_1_4"/>
<dbReference type="Proteomes" id="UP000078599">
    <property type="component" value="Unassembled WGS sequence"/>
</dbReference>
<feature type="region of interest" description="Disordered" evidence="3">
    <location>
        <begin position="470"/>
        <end position="539"/>
    </location>
</feature>
<dbReference type="KEGG" id="thi:THI_2007"/>
<dbReference type="Proteomes" id="UP000002372">
    <property type="component" value="Chromosome"/>
</dbReference>
<evidence type="ECO:0000256" key="3">
    <source>
        <dbReference type="SAM" id="MobiDB-lite"/>
    </source>
</evidence>
<dbReference type="EMBL" id="FP475956">
    <property type="protein sequence ID" value="CAZ88668.1"/>
    <property type="molecule type" value="Genomic_DNA"/>
</dbReference>
<evidence type="ECO:0000313" key="9">
    <source>
        <dbReference type="Proteomes" id="UP000002372"/>
    </source>
</evidence>
<comment type="similarity">
    <text evidence="1">Belongs to the membrane fusion protein (MFP) (TC 8.A.1) family.</text>
</comment>
<dbReference type="Gene3D" id="2.40.420.20">
    <property type="match status" value="1"/>
</dbReference>
<dbReference type="eggNOG" id="COG0845">
    <property type="taxonomic scope" value="Bacteria"/>
</dbReference>
<dbReference type="EMBL" id="CTRI01000012">
    <property type="protein sequence ID" value="CQR31914.1"/>
    <property type="molecule type" value="Genomic_DNA"/>
</dbReference>
<name>D6CTP9_THIA3</name>
<dbReference type="Pfam" id="PF25954">
    <property type="entry name" value="Beta-barrel_RND_2"/>
    <property type="match status" value="1"/>
</dbReference>
<evidence type="ECO:0000313" key="8">
    <source>
        <dbReference type="EMBL" id="CQR31914.1"/>
    </source>
</evidence>
<dbReference type="GO" id="GO:0030288">
    <property type="term" value="C:outer membrane-bounded periplasmic space"/>
    <property type="evidence" value="ECO:0007669"/>
    <property type="project" value="TreeGrafter"/>
</dbReference>
<accession>D6CTP9</accession>
<reference evidence="7" key="3">
    <citation type="submission" date="2010-07" db="EMBL/GenBank/DDBJ databases">
        <authorList>
            <person name="Genoscope - CEA"/>
        </authorList>
    </citation>
    <scope>NUCLEOTIDE SEQUENCE</scope>
    <source>
        <strain evidence="7">3As</strain>
    </source>
</reference>
<evidence type="ECO:0000259" key="6">
    <source>
        <dbReference type="Pfam" id="PF25954"/>
    </source>
</evidence>
<dbReference type="Pfam" id="PF25869">
    <property type="entry name" value="3HB_CusB"/>
    <property type="match status" value="1"/>
</dbReference>
<dbReference type="Pfam" id="PF25919">
    <property type="entry name" value="BSH_CusB"/>
    <property type="match status" value="1"/>
</dbReference>
<reference key="1">
    <citation type="submission" date="2009-07" db="EMBL/GenBank/DDBJ databases">
        <authorList>
            <person name="Genoscope - CEA"/>
        </authorList>
    </citation>
    <scope>NUCLEOTIDE SEQUENCE</scope>
    <source>
        <strain>3As</strain>
    </source>
</reference>
<gene>
    <name evidence="7" type="ordered locus">THI_2007</name>
    <name evidence="8" type="ORF">THICB1_20019</name>
</gene>
<dbReference type="RefSeq" id="WP_013105983.1">
    <property type="nucleotide sequence ID" value="NC_014145.1"/>
</dbReference>
<evidence type="ECO:0000256" key="2">
    <source>
        <dbReference type="ARBA" id="ARBA00022448"/>
    </source>
</evidence>
<sequence>MNLRTFTLGLGLLLAGIGAGLWSSRWLPHGASDPETPNAAAAPASAAASAAAPASRRVLYWANPMNAAIHSDHPMKDNMGMDYVPVYAPAAAPQRRVLYWVSPMNPAIHSDRPMKDNMGMDYVPVYAPAEAGANDSGLRIDPRLTQNLGVRLTTAQMRPMGQAIQTVGTVAVDQNRVTTVTPRFSGWVVHLKVRAVGDPVARGQVLAEIYSPELYSAQQEYSIARQQAGAADGHADSQGLLAAAKQRLLLLGLPEAALKQLEASGQPMRNVPILAPESGVVTALNIRQGSYVSSQNSLFEIANLDRVWVNVALYDYQMPWVRLGDGVQLQLPAYPGRNWDGRLNFLYPTLDPQTRTITARLSFANPGGILRPGMYANATVQAQAQTALALPSSAVLRTQDGDYAMLAQAGGHFLPVQVALGPEANGWVVIARGLKAGDQVVESAQFLLYSESQFQSVKARMLGGHAGTSGASGIPATGAMPGMPPASAPQAGSAGPMTPRTVAPIAPPTGAPPATPAAAPPPAAGSMAGMNMAPGRSAP</sequence>
<evidence type="ECO:0000259" key="4">
    <source>
        <dbReference type="Pfam" id="PF25869"/>
    </source>
</evidence>
<dbReference type="InterPro" id="IPR051909">
    <property type="entry name" value="MFP_Cation_Efflux"/>
</dbReference>
<feature type="compositionally biased region" description="Pro residues" evidence="3">
    <location>
        <begin position="505"/>
        <end position="523"/>
    </location>
</feature>
<dbReference type="Gene3D" id="2.40.30.170">
    <property type="match status" value="1"/>
</dbReference>
<dbReference type="GO" id="GO:0015679">
    <property type="term" value="P:plasma membrane copper ion transport"/>
    <property type="evidence" value="ECO:0007669"/>
    <property type="project" value="TreeGrafter"/>
</dbReference>
<dbReference type="GO" id="GO:0016020">
    <property type="term" value="C:membrane"/>
    <property type="evidence" value="ECO:0007669"/>
    <property type="project" value="InterPro"/>
</dbReference>
<dbReference type="GO" id="GO:0022857">
    <property type="term" value="F:transmembrane transporter activity"/>
    <property type="evidence" value="ECO:0007669"/>
    <property type="project" value="InterPro"/>
</dbReference>
<dbReference type="PANTHER" id="PTHR30097">
    <property type="entry name" value="CATION EFFLUX SYSTEM PROTEIN CUSB"/>
    <property type="match status" value="1"/>
</dbReference>
<feature type="domain" description="CusB-like barrel-sandwich hybrid" evidence="5">
    <location>
        <begin position="177"/>
        <end position="302"/>
    </location>
</feature>
<keyword evidence="2" id="KW-0813">Transport</keyword>